<dbReference type="Proteomes" id="UP000002279">
    <property type="component" value="Chromosome 5"/>
</dbReference>
<dbReference type="SMART" id="SM00216">
    <property type="entry name" value="VWD"/>
    <property type="match status" value="7"/>
</dbReference>
<feature type="region of interest" description="Disordered" evidence="6">
    <location>
        <begin position="2184"/>
        <end position="2203"/>
    </location>
</feature>
<gene>
    <name evidence="8" type="primary">FCGBP</name>
</gene>
<dbReference type="SMART" id="SM00832">
    <property type="entry name" value="C8"/>
    <property type="match status" value="6"/>
</dbReference>
<feature type="domain" description="VWFD" evidence="7">
    <location>
        <begin position="1644"/>
        <end position="1825"/>
    </location>
</feature>
<dbReference type="Gene3D" id="2.10.25.10">
    <property type="entry name" value="Laminin"/>
    <property type="match status" value="6"/>
</dbReference>
<dbReference type="InterPro" id="IPR001846">
    <property type="entry name" value="VWF_type-D"/>
</dbReference>
<sequence>QGGRRSWALAGAREAGEAVGAVGREFVTAFMQNYQVGYSAANLSLRITSLEAAADVSVSSHASGDELRVTVAPGQTETVVIPASAEVTGSDVSERAVVIRASQDVAVLAVNAKPNTAEVTQVFPLAALGTEYFVLTPPGNSAKHFRQFVVVAGPAGASVDVLLTGSATFRGTFHPAGSRLAAALGPYGVAQVQSTSDLSGSRVTSNRPVAVLSGNTCVQKHTSCNHVTEQLLPTASWGTTFVVPPASFQSRYDLAYVVAARTTELRFVHGGTPGSQALKSGQVVALEVRPTRPLLLEANAGIQVLLFGAGGARGAVSYDPYLALVPPVTSYCSAYVAAGLPGVQNLAVLVAPAADVAGVTLDGEALGPGSPWTTVPGSDFSYAEVEFGPAGQNHALRIAQGAFGLLTIGLAQATGFGTGAACGEMTSEIRCTPQCRPQEHCELVSGKPSCVADSSATCRAEGDPHYWTFDGLAFDFMGTCTYTLAEICGDDESLPAFSVEAKNDNRGSKRVSYVNLVTVRAYSQIVSLARGEHGFARINNQRSLLPVSLHDGRLRVFQSGNRGVVEADFGLRVTFDWDNRLSITLPSSFWAHVCGLCGNYNGNPGDDMATPDGTPAANPVEFGRSWKLADGDRFCWDECPGGPPTCSAGQVQDYSDARLCGLLRLPDGPFGQCHAVVAPDRFLDNCVYDLCVSEGDRPVLCQGLEAYAEACRDAGAPVSDWRTPAGCPYSCPANSRYEACGSACPATCSDQTGPAPNCSLPCVETCRCLAGFVLSGGRCVARSDCGCVHQGRPLAPGEQFWGDDRCQQRCQCDGKTGQVSCRAQGCLKGERCTVQNGLRGCYPIRFGSCSASGDPHYISFDGRRFDFMGTCVYLFAGLCQSSPGLQDFQVLVENEHRGSQTVSYTRAVRVKVYGLQIAVRREHPGRVLVDGLLQYLPHQTADGRVDIFRQGEDAVIRTDFGLTVTYDWKARVTVRAPSSYEEALCGLCGNYNGDPQDDLLLRGGGPAPDPTAFGQSWREETVPGCSETSPGSCPDLNILMGQQQQSGKQCGILVDTNGPFRGCHGKVDPQGFFRDCVYDTCLLPGRPGVVCEAVAAYVAACHAAGATVTDWRSDTFCPLTCPANSHYELCVRGCPSSCGTQLVPGGCGSQCQEGCACDDGYLLNGETCVRPAQCGCSLHGSYYPPGSSFVTGPDCAQQCSCTAGGQLHCTPASCGPHEKCGLSGGAWGCVVVGSATCSASGDPHYTSFDGRRFDFMGDCTYVLARSCGERPGLQAFAVFVQNVKWGNGRVSVTRLVALQTAGVKLVLEQNQRGLVKVRPGRRGDQGILQAAQQGADVVIQTDFGLRVTYDLVYHVRVKVPGNYHGQVCGLCGDYNGVAADDFRLPDGQTVNDPTTFGASWEVPVPGSSCTSICPGGSPCPPETCPPALEDNYKQNRYCGLLTDQQGPLAPCHAVINPEGYFKDCVFDLCLGGGNESILCDSVHAYVSACQAAGVTVGPWRSDKFCPMRCPANSHYELCAHSCSTSCAALDQTPNCPGFCSEGCQCDPGFLAAGPTCVPLQDCGCFEDGRYYEPNEDVLVNNCHDICTCRPGQGLTCRPHSCPSDHVCEAIDGALTCTSRDPCRDVTCRDQETCKDGVCVPDYSATCWLWGDPHYQSFDGRAFDFQGTCSYLLAAPCGPGAAGLPAFAVTTKNENRGHPSVSYARSVTVSVYGLNVSVHKGEFGAARVNGVRTTLPVTLAGGQLTVKQGPGKAVVDTAFGLSVTYDWNWRVEVTLPSSYHDAVCGLCGDFDGDKANDLAYPNGTLAASIPSWGGSWRVPDRDPFCWDECHGHCPTCSDDQKQKYEGPSSCGVLTAAPDGPFSACHRVVSPDSFFDGCVYDVCLGGGAQDILCQALAAYAAACQQKGVPIDDWRSGAGCALACPENSHYELCGSSCPASCSDRTPPAPCPEPCAEGCQCDAGHVLSGAACVPLGGCGCSANGTYYPPGTEFWGDESCRSRCRCDPERAELLCGAASCGPGEVCSALDGVLGCHPASLAVCQAYGDPHYVTFDGRRYDFQGGCDYLLSGLCRPRPGLEPFQVVVANRHRASRAVTYTRTATLHVYNHSFALSQEFPRRMQVDGAFVDLPFQLDGRLRAYISGKDVVVATAFGLQVTFDGDSLVRVSAPSPYTDSLCGLCSNYNGDPSDDLTLPNGTPTPDPSTFGNSWQVGGGPECASSCPGGCPVCSKEEQDKYRGPEACGVISQPDGPLRACHGLVDPSPFFSSCLLDACEAQGHPSVLCSAVAAYVTACQAAGAKLEEWRRPDFCPASCSPNSHYELCGDSCPSTCADLSGPAGCRSGCREGCVCDSGFVLSGTDCVPLAQCGCVHLGRYYPLGQTFYPGSGCEQLCECGLNGEVSCQERPGCGPHEECRLEAGVPGCHPKGCGRCVTSAGAHFITYDGRVFDFHGSCSYVLSQLCPTARGLQDFSVILEKDAAGDTARLLVTVAGHRVVLGKGQKASVDGEAVSLPLDGGALRLTAEGQNVVLQATLGLRILYDGDALVLLSVPSTYWGQVCGLCGNFNGNWSEDFRLPGGAVTTSVQDFGASWKAPGSAAQCGHGCGPGGCRVCSAAETAPYEVPTACGMLRDVKGPFGDCHGRVNPSEYFRQCVYDLCQTRGAAAALCRSLQAYTAVCQAAGASVQSWRRPDLCPPSCPSNGRYSVCMRSCESSCSALSTSGFCSPRCFEGCQCRDGFLLSQGACVPVRDCGCLHRGRYLPVNGSLLSPDCSERCRCTGGSGLRCAAAGGCGPDRVCQLHEGSRTCRPWRGLCSLAAGNRLTSFDGARGAVVGSGTYELSAPCRDGLGAWFRVLVGLRHNPAALTVGTIFFRDGVVTVTRQSGVWVNGRPVSLPARVLAGVSVSRSPDGSLVVQQAAGVRLRLRPNGELDVTAPDALAGALCGLCGNLDGDKTNDLQEARGKKAVDDEQGVMSSWRAEDFSTW</sequence>
<evidence type="ECO:0000256" key="5">
    <source>
        <dbReference type="ARBA" id="ARBA00023180"/>
    </source>
</evidence>
<evidence type="ECO:0000256" key="1">
    <source>
        <dbReference type="ARBA" id="ARBA00004613"/>
    </source>
</evidence>
<dbReference type="SMART" id="SM00215">
    <property type="entry name" value="VWC_out"/>
    <property type="match status" value="6"/>
</dbReference>
<dbReference type="InterPro" id="IPR025615">
    <property type="entry name" value="TILa_dom"/>
</dbReference>
<dbReference type="InterPro" id="IPR001007">
    <property type="entry name" value="VWF_dom"/>
</dbReference>
<reference evidence="8" key="2">
    <citation type="submission" date="2025-08" db="UniProtKB">
        <authorList>
            <consortium name="Ensembl"/>
        </authorList>
    </citation>
    <scope>IDENTIFICATION</scope>
    <source>
        <strain evidence="8">Glennie</strain>
    </source>
</reference>
<dbReference type="FunFam" id="2.10.25.10:FF:000055">
    <property type="entry name" value="alpha-tectorin isoform X1"/>
    <property type="match status" value="5"/>
</dbReference>
<dbReference type="CDD" id="cd19941">
    <property type="entry name" value="TIL"/>
    <property type="match status" value="6"/>
</dbReference>
<feature type="compositionally biased region" description="Polar residues" evidence="6">
    <location>
        <begin position="2190"/>
        <end position="2203"/>
    </location>
</feature>
<accession>A0A6I8NET5</accession>
<name>A0A6I8NET5_ORNAN</name>
<dbReference type="Pfam" id="PF08742">
    <property type="entry name" value="C8"/>
    <property type="match status" value="6"/>
</dbReference>
<keyword evidence="9" id="KW-1185">Reference proteome</keyword>
<evidence type="ECO:0000313" key="9">
    <source>
        <dbReference type="Proteomes" id="UP000002279"/>
    </source>
</evidence>
<dbReference type="FunCoup" id="A0A6I8NET5">
    <property type="interactions" value="110"/>
</dbReference>
<evidence type="ECO:0000256" key="6">
    <source>
        <dbReference type="SAM" id="MobiDB-lite"/>
    </source>
</evidence>
<dbReference type="SUPFAM" id="SSF57567">
    <property type="entry name" value="Serine protease inhibitors"/>
    <property type="match status" value="6"/>
</dbReference>
<feature type="domain" description="VWFD" evidence="7">
    <location>
        <begin position="2424"/>
        <end position="2595"/>
    </location>
</feature>
<feature type="domain" description="VWFD" evidence="7">
    <location>
        <begin position="847"/>
        <end position="1026"/>
    </location>
</feature>
<dbReference type="InterPro" id="IPR050780">
    <property type="entry name" value="Mucin_vWF_Thrombospondin_sf"/>
</dbReference>
<keyword evidence="5" id="KW-0325">Glycoprotein</keyword>
<feature type="domain" description="VWFD" evidence="7">
    <location>
        <begin position="2804"/>
        <end position="2976"/>
    </location>
</feature>
<dbReference type="Pfam" id="PF17517">
    <property type="entry name" value="IgGFc_binding"/>
    <property type="match status" value="1"/>
</dbReference>
<dbReference type="Pfam" id="PF01826">
    <property type="entry name" value="TIL"/>
    <property type="match status" value="6"/>
</dbReference>
<evidence type="ECO:0000313" key="8">
    <source>
        <dbReference type="Ensembl" id="ENSOANP00000039562.1"/>
    </source>
</evidence>
<proteinExistence type="predicted"/>
<feature type="domain" description="VWFD" evidence="7">
    <location>
        <begin position="2036"/>
        <end position="2214"/>
    </location>
</feature>
<dbReference type="InterPro" id="IPR035234">
    <property type="entry name" value="IgGFc-bd_N"/>
</dbReference>
<dbReference type="Ensembl" id="ENSOANT00000058336.1">
    <property type="protein sequence ID" value="ENSOANP00000039562.1"/>
    <property type="gene ID" value="ENSOANG00000048410.1"/>
</dbReference>
<protein>
    <recommendedName>
        <fullName evidence="7">VWFD domain-containing protein</fullName>
    </recommendedName>
</protein>
<dbReference type="PROSITE" id="PS51233">
    <property type="entry name" value="VWFD"/>
    <property type="match status" value="7"/>
</dbReference>
<dbReference type="InterPro" id="IPR036084">
    <property type="entry name" value="Ser_inhib-like_sf"/>
</dbReference>
<dbReference type="PANTHER" id="PTHR11339:SF244">
    <property type="entry name" value="IGGFC-BINDING PROTEIN"/>
    <property type="match status" value="1"/>
</dbReference>
<dbReference type="Pfam" id="PF00094">
    <property type="entry name" value="VWD"/>
    <property type="match status" value="7"/>
</dbReference>
<keyword evidence="3" id="KW-0677">Repeat</keyword>
<feature type="domain" description="VWFD" evidence="7">
    <location>
        <begin position="1235"/>
        <end position="1410"/>
    </location>
</feature>
<dbReference type="GeneTree" id="ENSGT00950000183155"/>
<dbReference type="Bgee" id="ENSOANG00000048410">
    <property type="expression patterns" value="Expressed in testis and 1 other cell type or tissue"/>
</dbReference>
<dbReference type="GO" id="GO:0005576">
    <property type="term" value="C:extracellular region"/>
    <property type="evidence" value="ECO:0007669"/>
    <property type="project" value="UniProtKB-SubCell"/>
</dbReference>
<evidence type="ECO:0000259" key="7">
    <source>
        <dbReference type="PROSITE" id="PS51233"/>
    </source>
</evidence>
<comment type="subcellular location">
    <subcellularLocation>
        <location evidence="1">Secreted</location>
    </subcellularLocation>
</comment>
<keyword evidence="4" id="KW-1015">Disulfide bond</keyword>
<dbReference type="PANTHER" id="PTHR11339">
    <property type="entry name" value="EXTRACELLULAR MATRIX GLYCOPROTEIN RELATED"/>
    <property type="match status" value="1"/>
</dbReference>
<evidence type="ECO:0000256" key="2">
    <source>
        <dbReference type="ARBA" id="ARBA00022525"/>
    </source>
</evidence>
<feature type="domain" description="VWFD" evidence="7">
    <location>
        <begin position="456"/>
        <end position="636"/>
    </location>
</feature>
<keyword evidence="2" id="KW-0964">Secreted</keyword>
<dbReference type="Pfam" id="PF12714">
    <property type="entry name" value="TILa"/>
    <property type="match status" value="5"/>
</dbReference>
<organism evidence="8 9">
    <name type="scientific">Ornithorhynchus anatinus</name>
    <name type="common">Duckbill platypus</name>
    <dbReference type="NCBI Taxonomy" id="9258"/>
    <lineage>
        <taxon>Eukaryota</taxon>
        <taxon>Metazoa</taxon>
        <taxon>Chordata</taxon>
        <taxon>Craniata</taxon>
        <taxon>Vertebrata</taxon>
        <taxon>Euteleostomi</taxon>
        <taxon>Mammalia</taxon>
        <taxon>Monotremata</taxon>
        <taxon>Ornithorhynchidae</taxon>
        <taxon>Ornithorhynchus</taxon>
    </lineage>
</organism>
<dbReference type="OMA" id="ACHESLD"/>
<reference evidence="8 9" key="1">
    <citation type="journal article" date="2008" name="Nature">
        <title>Genome analysis of the platypus reveals unique signatures of evolution.</title>
        <authorList>
            <person name="Warren W.C."/>
            <person name="Hillier L.W."/>
            <person name="Marshall Graves J.A."/>
            <person name="Birney E."/>
            <person name="Ponting C.P."/>
            <person name="Grutzner F."/>
            <person name="Belov K."/>
            <person name="Miller W."/>
            <person name="Clarke L."/>
            <person name="Chinwalla A.T."/>
            <person name="Yang S.P."/>
            <person name="Heger A."/>
            <person name="Locke D.P."/>
            <person name="Miethke P."/>
            <person name="Waters P.D."/>
            <person name="Veyrunes F."/>
            <person name="Fulton L."/>
            <person name="Fulton B."/>
            <person name="Graves T."/>
            <person name="Wallis J."/>
            <person name="Puente X.S."/>
            <person name="Lopez-Otin C."/>
            <person name="Ordonez G.R."/>
            <person name="Eichler E.E."/>
            <person name="Chen L."/>
            <person name="Cheng Z."/>
            <person name="Deakin J.E."/>
            <person name="Alsop A."/>
            <person name="Thompson K."/>
            <person name="Kirby P."/>
            <person name="Papenfuss A.T."/>
            <person name="Wakefield M.J."/>
            <person name="Olender T."/>
            <person name="Lancet D."/>
            <person name="Huttley G.A."/>
            <person name="Smit A.F."/>
            <person name="Pask A."/>
            <person name="Temple-Smith P."/>
            <person name="Batzer M.A."/>
            <person name="Walker J.A."/>
            <person name="Konkel M.K."/>
            <person name="Harris R.S."/>
            <person name="Whittington C.M."/>
            <person name="Wong E.S."/>
            <person name="Gemmell N.J."/>
            <person name="Buschiazzo E."/>
            <person name="Vargas Jentzsch I.M."/>
            <person name="Merkel A."/>
            <person name="Schmitz J."/>
            <person name="Zemann A."/>
            <person name="Churakov G."/>
            <person name="Kriegs J.O."/>
            <person name="Brosius J."/>
            <person name="Murchison E.P."/>
            <person name="Sachidanandam R."/>
            <person name="Smith C."/>
            <person name="Hannon G.J."/>
            <person name="Tsend-Ayush E."/>
            <person name="McMillan D."/>
            <person name="Attenborough R."/>
            <person name="Rens W."/>
            <person name="Ferguson-Smith M."/>
            <person name="Lefevre C.M."/>
            <person name="Sharp J.A."/>
            <person name="Nicholas K.R."/>
            <person name="Ray D.A."/>
            <person name="Kube M."/>
            <person name="Reinhardt R."/>
            <person name="Pringle T.H."/>
            <person name="Taylor J."/>
            <person name="Jones R.C."/>
            <person name="Nixon B."/>
            <person name="Dacheux J.L."/>
            <person name="Niwa H."/>
            <person name="Sekita Y."/>
            <person name="Huang X."/>
            <person name="Stark A."/>
            <person name="Kheradpour P."/>
            <person name="Kellis M."/>
            <person name="Flicek P."/>
            <person name="Chen Y."/>
            <person name="Webber C."/>
            <person name="Hardison R."/>
            <person name="Nelson J."/>
            <person name="Hallsworth-Pepin K."/>
            <person name="Delehaunty K."/>
            <person name="Markovic C."/>
            <person name="Minx P."/>
            <person name="Feng Y."/>
            <person name="Kremitzki C."/>
            <person name="Mitreva M."/>
            <person name="Glasscock J."/>
            <person name="Wylie T."/>
            <person name="Wohldmann P."/>
            <person name="Thiru P."/>
            <person name="Nhan M.N."/>
            <person name="Pohl C.S."/>
            <person name="Smith S.M."/>
            <person name="Hou S."/>
            <person name="Nefedov M."/>
            <person name="de Jong P.J."/>
            <person name="Renfree M.B."/>
            <person name="Mardis E.R."/>
            <person name="Wilson R.K."/>
        </authorList>
    </citation>
    <scope>NUCLEOTIDE SEQUENCE [LARGE SCALE GENOMIC DNA]</scope>
    <source>
        <strain evidence="8 9">Glennie</strain>
    </source>
</reference>
<evidence type="ECO:0000256" key="4">
    <source>
        <dbReference type="ARBA" id="ARBA00023157"/>
    </source>
</evidence>
<dbReference type="InterPro" id="IPR002919">
    <property type="entry name" value="TIL_dom"/>
</dbReference>
<evidence type="ECO:0000256" key="3">
    <source>
        <dbReference type="ARBA" id="ARBA00022737"/>
    </source>
</evidence>
<dbReference type="InParanoid" id="A0A6I8NET5"/>
<reference evidence="8" key="3">
    <citation type="submission" date="2025-09" db="UniProtKB">
        <authorList>
            <consortium name="Ensembl"/>
        </authorList>
    </citation>
    <scope>IDENTIFICATION</scope>
    <source>
        <strain evidence="8">Glennie</strain>
    </source>
</reference>
<dbReference type="FunFam" id="2.10.25.10:FF:000153">
    <property type="entry name" value="MUC5B isoform 1"/>
    <property type="match status" value="1"/>
</dbReference>
<dbReference type="InterPro" id="IPR014853">
    <property type="entry name" value="VWF/SSPO/ZAN-like_Cys-rich_dom"/>
</dbReference>